<evidence type="ECO:0000256" key="1">
    <source>
        <dbReference type="ARBA" id="ARBA00022478"/>
    </source>
</evidence>
<reference evidence="3" key="1">
    <citation type="submission" date="2015-07" db="EMBL/GenBank/DDBJ databases">
        <title>Adaptation to a free-living lifestyle via gene acquisitions in the diplomonad Trepomonas sp. PC1.</title>
        <authorList>
            <person name="Xu F."/>
            <person name="Jerlstrom-Hultqvist J."/>
            <person name="Kolisko M."/>
            <person name="Simpson A.G.B."/>
            <person name="Roger A.J."/>
            <person name="Svard S.G."/>
            <person name="Andersson J.O."/>
        </authorList>
    </citation>
    <scope>NUCLEOTIDE SEQUENCE</scope>
    <source>
        <strain evidence="3">PC1</strain>
    </source>
</reference>
<accession>A0A146KGS0</accession>
<dbReference type="EMBL" id="GDID01001771">
    <property type="protein sequence ID" value="JAP94835.1"/>
    <property type="molecule type" value="Transcribed_RNA"/>
</dbReference>
<evidence type="ECO:0000313" key="3">
    <source>
        <dbReference type="EMBL" id="JAP94835.1"/>
    </source>
</evidence>
<dbReference type="GO" id="GO:0000428">
    <property type="term" value="C:DNA-directed RNA polymerase complex"/>
    <property type="evidence" value="ECO:0007669"/>
    <property type="project" value="UniProtKB-KW"/>
</dbReference>
<evidence type="ECO:0000256" key="2">
    <source>
        <dbReference type="ARBA" id="ARBA00023163"/>
    </source>
</evidence>
<name>A0A146KGS0_9EUKA</name>
<proteinExistence type="predicted"/>
<dbReference type="AlphaFoldDB" id="A0A146KGS0"/>
<dbReference type="Gene3D" id="3.30.1490.120">
    <property type="entry name" value="RNA polymerase Rpb7-like, N-terminal domain"/>
    <property type="match status" value="1"/>
</dbReference>
<organism evidence="3">
    <name type="scientific">Trepomonas sp. PC1</name>
    <dbReference type="NCBI Taxonomy" id="1076344"/>
    <lineage>
        <taxon>Eukaryota</taxon>
        <taxon>Metamonada</taxon>
        <taxon>Diplomonadida</taxon>
        <taxon>Hexamitidae</taxon>
        <taxon>Hexamitinae</taxon>
        <taxon>Trepomonas</taxon>
    </lineage>
</organism>
<feature type="non-terminal residue" evidence="3">
    <location>
        <position position="1"/>
    </location>
</feature>
<gene>
    <name evidence="3" type="ORF">TPC1_12369</name>
</gene>
<feature type="non-terminal residue" evidence="3">
    <location>
        <position position="188"/>
    </location>
</feature>
<dbReference type="InterPro" id="IPR036898">
    <property type="entry name" value="RNA_pol_Rpb7-like_N_sf"/>
</dbReference>
<dbReference type="SUPFAM" id="SSF88798">
    <property type="entry name" value="N-terminal, heterodimerisation domain of RBP7 (RpoE)"/>
    <property type="match status" value="1"/>
</dbReference>
<keyword evidence="1" id="KW-0240">DNA-directed RNA polymerase</keyword>
<keyword evidence="2" id="KW-0804">Transcription</keyword>
<protein>
    <submittedName>
        <fullName evidence="3">RNA polymerase II subunit RPB7</fullName>
    </submittedName>
</protein>
<sequence length="188" mass="21976">KIKSLFTVQLKPADFHEKYKEAVKMMLERELLDKYHAKYGRIISINIKDDDIYQNPTLNTHHGIALFKVQFEAIIERFTKDEITIGYLHQINDRGDCYDLMFKVGCDVMEANIDGDLYHLFDQQLIIQEQIRSEYEAYHQNMIGIEELTIGNLYLLKLDGKGGCQVQNLIKPCEIEDIEVDKENKSEN</sequence>